<organism evidence="1">
    <name type="scientific">Myoviridae sp. ctBTH15</name>
    <dbReference type="NCBI Taxonomy" id="2827666"/>
    <lineage>
        <taxon>Viruses</taxon>
        <taxon>Duplodnaviria</taxon>
        <taxon>Heunggongvirae</taxon>
        <taxon>Uroviricota</taxon>
        <taxon>Caudoviricetes</taxon>
    </lineage>
</organism>
<reference evidence="1" key="1">
    <citation type="journal article" date="2021" name="Proc. Natl. Acad. Sci. U.S.A.">
        <title>A Catalog of Tens of Thousands of Viruses from Human Metagenomes Reveals Hidden Associations with Chronic Diseases.</title>
        <authorList>
            <person name="Tisza M.J."/>
            <person name="Buck C.B."/>
        </authorList>
    </citation>
    <scope>NUCLEOTIDE SEQUENCE</scope>
    <source>
        <strain evidence="1">CtBTH15</strain>
    </source>
</reference>
<dbReference type="EMBL" id="BK032685">
    <property type="protein sequence ID" value="DAF55061.1"/>
    <property type="molecule type" value="Genomic_DNA"/>
</dbReference>
<proteinExistence type="predicted"/>
<evidence type="ECO:0000313" key="1">
    <source>
        <dbReference type="EMBL" id="DAF55061.1"/>
    </source>
</evidence>
<protein>
    <submittedName>
        <fullName evidence="1">Uncharacterized protein</fullName>
    </submittedName>
</protein>
<accession>A0A8S5SVF6</accession>
<sequence length="31" mass="3564">MPCKGHEIRLSSIYTFGNLSAREGRTEWPAR</sequence>
<name>A0A8S5SVF6_9CAUD</name>